<evidence type="ECO:0000313" key="2">
    <source>
        <dbReference type="Proteomes" id="UP000307440"/>
    </source>
</evidence>
<dbReference type="EMBL" id="ML210196">
    <property type="protein sequence ID" value="TFK24707.1"/>
    <property type="molecule type" value="Genomic_DNA"/>
</dbReference>
<keyword evidence="2" id="KW-1185">Reference proteome</keyword>
<name>A0A5C3KWJ4_COPMA</name>
<protein>
    <submittedName>
        <fullName evidence="1">Uncharacterized protein</fullName>
    </submittedName>
</protein>
<reference evidence="1 2" key="1">
    <citation type="journal article" date="2019" name="Nat. Ecol. Evol.">
        <title>Megaphylogeny resolves global patterns of mushroom evolution.</title>
        <authorList>
            <person name="Varga T."/>
            <person name="Krizsan K."/>
            <person name="Foldi C."/>
            <person name="Dima B."/>
            <person name="Sanchez-Garcia M."/>
            <person name="Sanchez-Ramirez S."/>
            <person name="Szollosi G.J."/>
            <person name="Szarkandi J.G."/>
            <person name="Papp V."/>
            <person name="Albert L."/>
            <person name="Andreopoulos W."/>
            <person name="Angelini C."/>
            <person name="Antonin V."/>
            <person name="Barry K.W."/>
            <person name="Bougher N.L."/>
            <person name="Buchanan P."/>
            <person name="Buyck B."/>
            <person name="Bense V."/>
            <person name="Catcheside P."/>
            <person name="Chovatia M."/>
            <person name="Cooper J."/>
            <person name="Damon W."/>
            <person name="Desjardin D."/>
            <person name="Finy P."/>
            <person name="Geml J."/>
            <person name="Haridas S."/>
            <person name="Hughes K."/>
            <person name="Justo A."/>
            <person name="Karasinski D."/>
            <person name="Kautmanova I."/>
            <person name="Kiss B."/>
            <person name="Kocsube S."/>
            <person name="Kotiranta H."/>
            <person name="LaButti K.M."/>
            <person name="Lechner B.E."/>
            <person name="Liimatainen K."/>
            <person name="Lipzen A."/>
            <person name="Lukacs Z."/>
            <person name="Mihaltcheva S."/>
            <person name="Morgado L.N."/>
            <person name="Niskanen T."/>
            <person name="Noordeloos M.E."/>
            <person name="Ohm R.A."/>
            <person name="Ortiz-Santana B."/>
            <person name="Ovrebo C."/>
            <person name="Racz N."/>
            <person name="Riley R."/>
            <person name="Savchenko A."/>
            <person name="Shiryaev A."/>
            <person name="Soop K."/>
            <person name="Spirin V."/>
            <person name="Szebenyi C."/>
            <person name="Tomsovsky M."/>
            <person name="Tulloss R.E."/>
            <person name="Uehling J."/>
            <person name="Grigoriev I.V."/>
            <person name="Vagvolgyi C."/>
            <person name="Papp T."/>
            <person name="Martin F.M."/>
            <person name="Miettinen O."/>
            <person name="Hibbett D.S."/>
            <person name="Nagy L.G."/>
        </authorList>
    </citation>
    <scope>NUCLEOTIDE SEQUENCE [LARGE SCALE GENOMIC DNA]</scope>
    <source>
        <strain evidence="1 2">CBS 121175</strain>
    </source>
</reference>
<proteinExistence type="predicted"/>
<dbReference type="AlphaFoldDB" id="A0A5C3KWJ4"/>
<sequence>MAFCLLLPPAVHGFSTTFTCRTSHIYGLTTRGRICLTNATCLRKTPHKVVREGIIRHLLATSRTNGEFTLDCNLRIGMEKVR</sequence>
<organism evidence="1 2">
    <name type="scientific">Coprinopsis marcescibilis</name>
    <name type="common">Agaric fungus</name>
    <name type="synonym">Psathyrella marcescibilis</name>
    <dbReference type="NCBI Taxonomy" id="230819"/>
    <lineage>
        <taxon>Eukaryota</taxon>
        <taxon>Fungi</taxon>
        <taxon>Dikarya</taxon>
        <taxon>Basidiomycota</taxon>
        <taxon>Agaricomycotina</taxon>
        <taxon>Agaricomycetes</taxon>
        <taxon>Agaricomycetidae</taxon>
        <taxon>Agaricales</taxon>
        <taxon>Agaricineae</taxon>
        <taxon>Psathyrellaceae</taxon>
        <taxon>Coprinopsis</taxon>
    </lineage>
</organism>
<gene>
    <name evidence="1" type="ORF">FA15DRAFT_406076</name>
</gene>
<evidence type="ECO:0000313" key="1">
    <source>
        <dbReference type="EMBL" id="TFK24707.1"/>
    </source>
</evidence>
<accession>A0A5C3KWJ4</accession>
<dbReference type="Proteomes" id="UP000307440">
    <property type="component" value="Unassembled WGS sequence"/>
</dbReference>